<name>A0A2U9B0H3_SCOMX</name>
<evidence type="ECO:0000313" key="2">
    <source>
        <dbReference type="EMBL" id="AWO97396.1"/>
    </source>
</evidence>
<evidence type="ECO:0000256" key="1">
    <source>
        <dbReference type="SAM" id="MobiDB-lite"/>
    </source>
</evidence>
<dbReference type="Proteomes" id="UP000246464">
    <property type="component" value="Chromosome 2"/>
</dbReference>
<dbReference type="AlphaFoldDB" id="A0A2U9B0H3"/>
<keyword evidence="3" id="KW-1185">Reference proteome</keyword>
<feature type="compositionally biased region" description="Basic and acidic residues" evidence="1">
    <location>
        <begin position="114"/>
        <end position="130"/>
    </location>
</feature>
<sequence length="328" mass="34790">MENPTDDGIGQDGRVGVVVVCRLYKWSQSYSRRWRKSPGSVIPTVYVSASGETLPDLRHHIGLWTGKTLGVGPPPIDELLTRFPSGGRSSLLPAPLGKHGSEKKRPSSFPLEPHPSEDASGRCAPERDGPQDGSGASASELRRSVGDKSLSDSFLSQRLQPADRPGGDRLQPMNFTVSFLVGSAPGRQTVAGERDQTPGSRSERRRKDSCGVTRGEDGLPAGPDVSASLPDATCDAGSPAAASAPDGSDADLCFTLPTDVHSVPLSRFNGNLDQVNQVLAVVSQDSRGVTRGEDGLPEISFFSAGTERVERSRAGTHLKSNPPLRLAY</sequence>
<organism evidence="2 3">
    <name type="scientific">Scophthalmus maximus</name>
    <name type="common">Turbot</name>
    <name type="synonym">Psetta maxima</name>
    <dbReference type="NCBI Taxonomy" id="52904"/>
    <lineage>
        <taxon>Eukaryota</taxon>
        <taxon>Metazoa</taxon>
        <taxon>Chordata</taxon>
        <taxon>Craniata</taxon>
        <taxon>Vertebrata</taxon>
        <taxon>Euteleostomi</taxon>
        <taxon>Actinopterygii</taxon>
        <taxon>Neopterygii</taxon>
        <taxon>Teleostei</taxon>
        <taxon>Neoteleostei</taxon>
        <taxon>Acanthomorphata</taxon>
        <taxon>Carangaria</taxon>
        <taxon>Pleuronectiformes</taxon>
        <taxon>Pleuronectoidei</taxon>
        <taxon>Scophthalmidae</taxon>
        <taxon>Scophthalmus</taxon>
    </lineage>
</organism>
<feature type="compositionally biased region" description="Basic and acidic residues" evidence="1">
    <location>
        <begin position="192"/>
        <end position="217"/>
    </location>
</feature>
<evidence type="ECO:0000313" key="3">
    <source>
        <dbReference type="Proteomes" id="UP000246464"/>
    </source>
</evidence>
<feature type="region of interest" description="Disordered" evidence="1">
    <location>
        <begin position="83"/>
        <end position="225"/>
    </location>
</feature>
<protein>
    <submittedName>
        <fullName evidence="2">Uncharacterized protein</fullName>
    </submittedName>
</protein>
<accession>A0A2U9B0H3</accession>
<feature type="compositionally biased region" description="Basic and acidic residues" evidence="1">
    <location>
        <begin position="140"/>
        <end position="150"/>
    </location>
</feature>
<reference evidence="2 3" key="1">
    <citation type="submission" date="2017-12" db="EMBL/GenBank/DDBJ databases">
        <title>Integrating genomic resources of turbot (Scophthalmus maximus) in depth evaluation of genetic and physical mapping variation across individuals.</title>
        <authorList>
            <person name="Martinez P."/>
        </authorList>
    </citation>
    <scope>NUCLEOTIDE SEQUENCE [LARGE SCALE GENOMIC DNA]</scope>
</reference>
<dbReference type="EMBL" id="CP026244">
    <property type="protein sequence ID" value="AWO97396.1"/>
    <property type="molecule type" value="Genomic_DNA"/>
</dbReference>
<gene>
    <name evidence="2" type="ORF">SMAX5B_007106</name>
</gene>
<proteinExistence type="predicted"/>